<dbReference type="AlphaFoldDB" id="A0A381VE29"/>
<name>A0A381VE29_9ZZZZ</name>
<dbReference type="PANTHER" id="PTHR23404">
    <property type="entry name" value="MOLYBDOPTERIN SYNTHASE RELATED"/>
    <property type="match status" value="1"/>
</dbReference>
<gene>
    <name evidence="1" type="ORF">METZ01_LOCUS91470</name>
</gene>
<dbReference type="GO" id="GO:0006777">
    <property type="term" value="P:Mo-molybdopterin cofactor biosynthetic process"/>
    <property type="evidence" value="ECO:0007669"/>
    <property type="project" value="InterPro"/>
</dbReference>
<dbReference type="SUPFAM" id="SSF54690">
    <property type="entry name" value="Molybdopterin synthase subunit MoaE"/>
    <property type="match status" value="1"/>
</dbReference>
<reference evidence="1" key="1">
    <citation type="submission" date="2018-05" db="EMBL/GenBank/DDBJ databases">
        <authorList>
            <person name="Lanie J.A."/>
            <person name="Ng W.-L."/>
            <person name="Kazmierczak K.M."/>
            <person name="Andrzejewski T.M."/>
            <person name="Davidsen T.M."/>
            <person name="Wayne K.J."/>
            <person name="Tettelin H."/>
            <person name="Glass J.I."/>
            <person name="Rusch D."/>
            <person name="Podicherti R."/>
            <person name="Tsui H.-C.T."/>
            <person name="Winkler M.E."/>
        </authorList>
    </citation>
    <scope>NUCLEOTIDE SEQUENCE</scope>
</reference>
<proteinExistence type="predicted"/>
<sequence>MVKVEIVNDPIDFFSLDDNRRQDGAELVFNGRVRATEHGKNITALEYEHYEGMAETELFQLAEETVGKFPIHDLFCKHRIGLIKVGETSLHVVIWSRHRKEGMDAMTYFIAELKKRVPIWKWAKLEDGSRIPSECYHEQD</sequence>
<dbReference type="InterPro" id="IPR003448">
    <property type="entry name" value="Mopterin_biosynth_MoaE"/>
</dbReference>
<dbReference type="EMBL" id="UINC01008585">
    <property type="protein sequence ID" value="SVA38616.1"/>
    <property type="molecule type" value="Genomic_DNA"/>
</dbReference>
<dbReference type="Gene3D" id="3.90.1170.40">
    <property type="entry name" value="Molybdopterin biosynthesis MoaE subunit"/>
    <property type="match status" value="1"/>
</dbReference>
<dbReference type="InterPro" id="IPR036563">
    <property type="entry name" value="MoaE_sf"/>
</dbReference>
<evidence type="ECO:0008006" key="2">
    <source>
        <dbReference type="Google" id="ProtNLM"/>
    </source>
</evidence>
<accession>A0A381VE29</accession>
<evidence type="ECO:0000313" key="1">
    <source>
        <dbReference type="EMBL" id="SVA38616.1"/>
    </source>
</evidence>
<organism evidence="1">
    <name type="scientific">marine metagenome</name>
    <dbReference type="NCBI Taxonomy" id="408172"/>
    <lineage>
        <taxon>unclassified sequences</taxon>
        <taxon>metagenomes</taxon>
        <taxon>ecological metagenomes</taxon>
    </lineage>
</organism>
<protein>
    <recommendedName>
        <fullName evidence="2">Molybdopterin synthase catalytic subunit</fullName>
    </recommendedName>
</protein>
<dbReference type="CDD" id="cd00756">
    <property type="entry name" value="MoaE"/>
    <property type="match status" value="1"/>
</dbReference>
<dbReference type="Pfam" id="PF02391">
    <property type="entry name" value="MoaE"/>
    <property type="match status" value="1"/>
</dbReference>